<dbReference type="PANTHER" id="PTHR35023:SF1">
    <property type="entry name" value="MG-PROTOPORPHYRIN IX CHELATASE"/>
    <property type="match status" value="1"/>
</dbReference>
<dbReference type="InterPro" id="IPR041628">
    <property type="entry name" value="ChlI/MoxR_AAA_lid"/>
</dbReference>
<evidence type="ECO:0000256" key="1">
    <source>
        <dbReference type="SAM" id="MobiDB-lite"/>
    </source>
</evidence>
<evidence type="ECO:0000313" key="3">
    <source>
        <dbReference type="EMBL" id="KKB64291.1"/>
    </source>
</evidence>
<dbReference type="SMART" id="SM00382">
    <property type="entry name" value="AAA"/>
    <property type="match status" value="1"/>
</dbReference>
<dbReference type="SUPFAM" id="SSF52540">
    <property type="entry name" value="P-loop containing nucleoside triphosphate hydrolases"/>
    <property type="match status" value="1"/>
</dbReference>
<dbReference type="InterPro" id="IPR052989">
    <property type="entry name" value="Mg-chelatase_DI-like"/>
</dbReference>
<dbReference type="Pfam" id="PF07728">
    <property type="entry name" value="AAA_5"/>
    <property type="match status" value="1"/>
</dbReference>
<dbReference type="GO" id="GO:0016887">
    <property type="term" value="F:ATP hydrolysis activity"/>
    <property type="evidence" value="ECO:0007669"/>
    <property type="project" value="InterPro"/>
</dbReference>
<feature type="compositionally biased region" description="Basic and acidic residues" evidence="1">
    <location>
        <begin position="331"/>
        <end position="344"/>
    </location>
</feature>
<dbReference type="InterPro" id="IPR003593">
    <property type="entry name" value="AAA+_ATPase"/>
</dbReference>
<accession>A0A0F5K2D6</accession>
<sequence length="422" mass="43450">MTSLSAAIVSDCPSSSAMSPSFPFVALVGQALLQQALLLVAVDAGIGGVLITGPRGTAKSTSARALAALLAPAPFVTLPLGASEAQLIGSLDLDAVLREGAARFAPGLLAKADGGVLYVDEVNLLPDALADALLDAAASGVNVVERDGVSHRHAARFVLIGTMNEEEGELRPQLSDRFGLSVLLENYADVSVRESIVRSRLAFDLDPAAFVAAHAAASTALGQRLHAARQRIGGLAFSDAVHRRVSDWCLAAAVDGVRADLVMLKAARAQAALDGDAAISVGHVDRVAPLVLLHRRQAEGRPATSHASASALPPVDTPASAAPSHSGTPSRDADRASGVEDGAREAAPSGRLSGSPGNALHASQDSGPSSMQQAHRRDETRPGRDTGTSPDGDPDRDWGYLAPEPVPVAQVKPVRAYDPKKV</sequence>
<feature type="domain" description="AAA+ ATPase" evidence="2">
    <location>
        <begin position="45"/>
        <end position="188"/>
    </location>
</feature>
<organism evidence="3 4">
    <name type="scientific">Robbsia andropogonis</name>
    <dbReference type="NCBI Taxonomy" id="28092"/>
    <lineage>
        <taxon>Bacteria</taxon>
        <taxon>Pseudomonadati</taxon>
        <taxon>Pseudomonadota</taxon>
        <taxon>Betaproteobacteria</taxon>
        <taxon>Burkholderiales</taxon>
        <taxon>Burkholderiaceae</taxon>
        <taxon>Robbsia</taxon>
    </lineage>
</organism>
<dbReference type="InterPro" id="IPR011704">
    <property type="entry name" value="ATPase_dyneun-rel_AAA"/>
</dbReference>
<dbReference type="STRING" id="28092.WM40_07485"/>
<dbReference type="InterPro" id="IPR027417">
    <property type="entry name" value="P-loop_NTPase"/>
</dbReference>
<dbReference type="RefSeq" id="WP_046152538.1">
    <property type="nucleotide sequence ID" value="NZ_CADFGU010000003.1"/>
</dbReference>
<evidence type="ECO:0000313" key="4">
    <source>
        <dbReference type="Proteomes" id="UP000033618"/>
    </source>
</evidence>
<dbReference type="AlphaFoldDB" id="A0A0F5K2D6"/>
<feature type="region of interest" description="Disordered" evidence="1">
    <location>
        <begin position="298"/>
        <end position="422"/>
    </location>
</feature>
<dbReference type="EMBL" id="LAQU01000005">
    <property type="protein sequence ID" value="KKB64291.1"/>
    <property type="molecule type" value="Genomic_DNA"/>
</dbReference>
<dbReference type="Gene3D" id="1.10.8.80">
    <property type="entry name" value="Magnesium chelatase subunit I, C-Terminal domain"/>
    <property type="match status" value="1"/>
</dbReference>
<dbReference type="PATRIC" id="fig|28092.6.peg.1773"/>
<dbReference type="Gene3D" id="3.40.50.300">
    <property type="entry name" value="P-loop containing nucleotide triphosphate hydrolases"/>
    <property type="match status" value="1"/>
</dbReference>
<dbReference type="Pfam" id="PF17863">
    <property type="entry name" value="AAA_lid_2"/>
    <property type="match status" value="1"/>
</dbReference>
<feature type="compositionally biased region" description="Basic and acidic residues" evidence="1">
    <location>
        <begin position="375"/>
        <end position="384"/>
    </location>
</feature>
<dbReference type="PANTHER" id="PTHR35023">
    <property type="entry name" value="CHELATASE-RELATED"/>
    <property type="match status" value="1"/>
</dbReference>
<comment type="caution">
    <text evidence="3">The sequence shown here is derived from an EMBL/GenBank/DDBJ whole genome shotgun (WGS) entry which is preliminary data.</text>
</comment>
<dbReference type="Proteomes" id="UP000033618">
    <property type="component" value="Unassembled WGS sequence"/>
</dbReference>
<evidence type="ECO:0000259" key="2">
    <source>
        <dbReference type="SMART" id="SM00382"/>
    </source>
</evidence>
<protein>
    <recommendedName>
        <fullName evidence="2">AAA+ ATPase domain-containing protein</fullName>
    </recommendedName>
</protein>
<reference evidence="3 4" key="1">
    <citation type="submission" date="2015-03" db="EMBL/GenBank/DDBJ databases">
        <title>Draft Genome Sequence of Burkholderia andropogonis type strain ICMP2807, isolated from Sorghum bicolor.</title>
        <authorList>
            <person name="Lopes-Santos L."/>
            <person name="Castro D.B."/>
            <person name="Ottoboni L.M."/>
            <person name="Park D."/>
            <person name="Weirc B.S."/>
            <person name="Destefano S.A."/>
        </authorList>
    </citation>
    <scope>NUCLEOTIDE SEQUENCE [LARGE SCALE GENOMIC DNA]</scope>
    <source>
        <strain evidence="3 4">ICMP2807</strain>
    </source>
</reference>
<dbReference type="GO" id="GO:0005524">
    <property type="term" value="F:ATP binding"/>
    <property type="evidence" value="ECO:0007669"/>
    <property type="project" value="InterPro"/>
</dbReference>
<keyword evidence="4" id="KW-1185">Reference proteome</keyword>
<gene>
    <name evidence="3" type="ORF">WM40_07485</name>
</gene>
<name>A0A0F5K2D6_9BURK</name>
<proteinExistence type="predicted"/>
<feature type="compositionally biased region" description="Polar residues" evidence="1">
    <location>
        <begin position="361"/>
        <end position="373"/>
    </location>
</feature>